<protein>
    <submittedName>
        <fullName evidence="1">Uncharacterized protein</fullName>
    </submittedName>
</protein>
<evidence type="ECO:0000313" key="2">
    <source>
        <dbReference type="Proteomes" id="UP000004750"/>
    </source>
</evidence>
<organism evidence="1 2">
    <name type="scientific">Cardiobacterium valvarum F0432</name>
    <dbReference type="NCBI Taxonomy" id="797473"/>
    <lineage>
        <taxon>Bacteria</taxon>
        <taxon>Pseudomonadati</taxon>
        <taxon>Pseudomonadota</taxon>
        <taxon>Gammaproteobacteria</taxon>
        <taxon>Cardiobacteriales</taxon>
        <taxon>Cardiobacteriaceae</taxon>
        <taxon>Cardiobacterium</taxon>
    </lineage>
</organism>
<reference evidence="1 2" key="1">
    <citation type="submission" date="2011-08" db="EMBL/GenBank/DDBJ databases">
        <authorList>
            <person name="Weinstock G."/>
            <person name="Sodergren E."/>
            <person name="Clifton S."/>
            <person name="Fulton L."/>
            <person name="Fulton B."/>
            <person name="Courtney L."/>
            <person name="Fronick C."/>
            <person name="Harrison M."/>
            <person name="Strong C."/>
            <person name="Farmer C."/>
            <person name="Delahaunty K."/>
            <person name="Markovic C."/>
            <person name="Hall O."/>
            <person name="Minx P."/>
            <person name="Tomlinson C."/>
            <person name="Mitreva M."/>
            <person name="Hou S."/>
            <person name="Chen J."/>
            <person name="Wollam A."/>
            <person name="Pepin K.H."/>
            <person name="Johnson M."/>
            <person name="Bhonagiri V."/>
            <person name="Zhang X."/>
            <person name="Suruliraj S."/>
            <person name="Warren W."/>
            <person name="Chinwalla A."/>
            <person name="Mardis E.R."/>
            <person name="Wilson R.K."/>
        </authorList>
    </citation>
    <scope>NUCLEOTIDE SEQUENCE [LARGE SCALE GENOMIC DNA]</scope>
    <source>
        <strain evidence="1 2">F0432</strain>
    </source>
</reference>
<gene>
    <name evidence="1" type="ORF">HMPREF9080_01379</name>
</gene>
<dbReference type="EMBL" id="AGCM01000076">
    <property type="protein sequence ID" value="EHM54131.1"/>
    <property type="molecule type" value="Genomic_DNA"/>
</dbReference>
<comment type="caution">
    <text evidence="1">The sequence shown here is derived from an EMBL/GenBank/DDBJ whole genome shotgun (WGS) entry which is preliminary data.</text>
</comment>
<sequence>MGLGGLQVVGQVGGFADSAAKEAGAKRNVAEEEGVSGDQYVLLLAVTDELNEADVAVAADLYAGKGAGGVFTHDVPVKPVVAVAAGKGVVCFVVTQDAGVLLPVFLCFDFGFFVPTSVKGTVQDKEAGFVRLTLELAGQVFVEPEHED</sequence>
<dbReference type="AlphaFoldDB" id="G9ZF78"/>
<dbReference type="Proteomes" id="UP000004750">
    <property type="component" value="Unassembled WGS sequence"/>
</dbReference>
<accession>G9ZF78</accession>
<proteinExistence type="predicted"/>
<dbReference type="HOGENOM" id="CLU_1755545_0_0_6"/>
<name>G9ZF78_9GAMM</name>
<evidence type="ECO:0000313" key="1">
    <source>
        <dbReference type="EMBL" id="EHM54131.1"/>
    </source>
</evidence>